<dbReference type="GO" id="GO:0003677">
    <property type="term" value="F:DNA binding"/>
    <property type="evidence" value="ECO:0007669"/>
    <property type="project" value="InterPro"/>
</dbReference>
<dbReference type="PANTHER" id="PTHR43236">
    <property type="entry name" value="ANTITOXIN HIGA1"/>
    <property type="match status" value="1"/>
</dbReference>
<dbReference type="Gene3D" id="1.10.10.2910">
    <property type="match status" value="1"/>
</dbReference>
<keyword evidence="5" id="KW-1185">Reference proteome</keyword>
<dbReference type="Pfam" id="PF06114">
    <property type="entry name" value="Peptidase_M78"/>
    <property type="match status" value="1"/>
</dbReference>
<dbReference type="InterPro" id="IPR001387">
    <property type="entry name" value="Cro/C1-type_HTH"/>
</dbReference>
<dbReference type="Gene3D" id="1.10.260.40">
    <property type="entry name" value="lambda repressor-like DNA-binding domains"/>
    <property type="match status" value="1"/>
</dbReference>
<dbReference type="InterPro" id="IPR013430">
    <property type="entry name" value="Toxin_antidote_HigA"/>
</dbReference>
<dbReference type="InterPro" id="IPR052345">
    <property type="entry name" value="Rad_response_metalloprotease"/>
</dbReference>
<gene>
    <name evidence="4" type="ORF">Tfer_1097</name>
</gene>
<evidence type="ECO:0000313" key="5">
    <source>
        <dbReference type="Proteomes" id="UP000037175"/>
    </source>
</evidence>
<evidence type="ECO:0000259" key="3">
    <source>
        <dbReference type="PROSITE" id="PS50943"/>
    </source>
</evidence>
<dbReference type="SUPFAM" id="SSF47413">
    <property type="entry name" value="lambda repressor-like DNA-binding domains"/>
    <property type="match status" value="1"/>
</dbReference>
<evidence type="ECO:0000313" key="4">
    <source>
        <dbReference type="EMBL" id="KNZ70221.1"/>
    </source>
</evidence>
<feature type="coiled-coil region" evidence="2">
    <location>
        <begin position="73"/>
        <end position="100"/>
    </location>
</feature>
<proteinExistence type="inferred from homology"/>
<protein>
    <submittedName>
        <fullName evidence="4">Helix-turn-helix protein</fullName>
    </submittedName>
</protein>
<dbReference type="PROSITE" id="PS50943">
    <property type="entry name" value="HTH_CROC1"/>
    <property type="match status" value="1"/>
</dbReference>
<reference evidence="5" key="1">
    <citation type="submission" date="2015-07" db="EMBL/GenBank/DDBJ databases">
        <title>Complete Genome of Thermincola ferriacetica strain Z-0001T.</title>
        <authorList>
            <person name="Lusk B."/>
            <person name="Badalamenti J.P."/>
            <person name="Parameswaran P."/>
            <person name="Bond D.R."/>
            <person name="Torres C.I."/>
        </authorList>
    </citation>
    <scope>NUCLEOTIDE SEQUENCE [LARGE SCALE GENOMIC DNA]</scope>
    <source>
        <strain evidence="5">Z-0001</strain>
    </source>
</reference>
<evidence type="ECO:0000256" key="1">
    <source>
        <dbReference type="ARBA" id="ARBA00007227"/>
    </source>
</evidence>
<keyword evidence="2" id="KW-0175">Coiled coil</keyword>
<dbReference type="Pfam" id="PF01381">
    <property type="entry name" value="HTH_3"/>
    <property type="match status" value="1"/>
</dbReference>
<dbReference type="PATRIC" id="fig|281456.6.peg.1165"/>
<comment type="caution">
    <text evidence="4">The sequence shown here is derived from an EMBL/GenBank/DDBJ whole genome shotgun (WGS) entry which is preliminary data.</text>
</comment>
<dbReference type="SMART" id="SM00530">
    <property type="entry name" value="HTH_XRE"/>
    <property type="match status" value="1"/>
</dbReference>
<dbReference type="PANTHER" id="PTHR43236:SF1">
    <property type="entry name" value="BLL7220 PROTEIN"/>
    <property type="match status" value="1"/>
</dbReference>
<dbReference type="CDD" id="cd00093">
    <property type="entry name" value="HTH_XRE"/>
    <property type="match status" value="1"/>
</dbReference>
<feature type="domain" description="HTH cro/C1-type" evidence="3">
    <location>
        <begin position="19"/>
        <end position="73"/>
    </location>
</feature>
<dbReference type="Proteomes" id="UP000037175">
    <property type="component" value="Unassembled WGS sequence"/>
</dbReference>
<name>A0A0L6W426_9FIRM</name>
<accession>A0A0L6W426</accession>
<evidence type="ECO:0000256" key="2">
    <source>
        <dbReference type="SAM" id="Coils"/>
    </source>
</evidence>
<dbReference type="EMBL" id="LGTE01000005">
    <property type="protein sequence ID" value="KNZ70221.1"/>
    <property type="molecule type" value="Genomic_DNA"/>
</dbReference>
<dbReference type="NCBIfam" id="TIGR02607">
    <property type="entry name" value="antidote_HigA"/>
    <property type="match status" value="1"/>
</dbReference>
<comment type="similarity">
    <text evidence="1">Belongs to the short-chain fatty acyl-CoA assimilation regulator (ScfR) family.</text>
</comment>
<sequence length="357" mass="40874">MASNQNFRACIAIPPGETLKEHIEDIGMSQKELAKRMGLTEKHISEIINGKASISQETSLKLENVLGIPASFWNKLEANYQETKARIEAEEKINEEIEIAKEIPYSEIARLNWVEPTRRIRDRVVNLRNFFGVASLNLIPDVMPVAFRKSGIKDASALSLAAWLRCGEILAQKINTKPFDRDKLKNAIIEFRKLSIKPPDEFCPVIQEICASCGVALVFVPHFKKTYANGATKWLTPNKAMIQLSLRGSFADIFWFSFFHELGHILLHSKKQVFVTQEKNAENEQQEKEADKFAANELIPDKEYRNFLAKGKITESSIIFFAEKLNIHSGIVVGRLQHDKILKFNQYTHLRTRYTWK</sequence>
<dbReference type="InterPro" id="IPR010359">
    <property type="entry name" value="IrrE_HExxH"/>
</dbReference>
<dbReference type="AlphaFoldDB" id="A0A0L6W426"/>
<organism evidence="4 5">
    <name type="scientific">Thermincola ferriacetica</name>
    <dbReference type="NCBI Taxonomy" id="281456"/>
    <lineage>
        <taxon>Bacteria</taxon>
        <taxon>Bacillati</taxon>
        <taxon>Bacillota</taxon>
        <taxon>Clostridia</taxon>
        <taxon>Eubacteriales</taxon>
        <taxon>Thermincolaceae</taxon>
        <taxon>Thermincola</taxon>
    </lineage>
</organism>
<dbReference type="InterPro" id="IPR010982">
    <property type="entry name" value="Lambda_DNA-bd_dom_sf"/>
</dbReference>
<dbReference type="RefSeq" id="WP_052217241.1">
    <property type="nucleotide sequence ID" value="NZ_LGTE01000005.1"/>
</dbReference>